<proteinExistence type="predicted"/>
<dbReference type="GeneID" id="85330806"/>
<protein>
    <submittedName>
        <fullName evidence="2">Uncharacterized protein</fullName>
    </submittedName>
</protein>
<organism evidence="2 3">
    <name type="scientific">Lasiosphaeria miniovina</name>
    <dbReference type="NCBI Taxonomy" id="1954250"/>
    <lineage>
        <taxon>Eukaryota</taxon>
        <taxon>Fungi</taxon>
        <taxon>Dikarya</taxon>
        <taxon>Ascomycota</taxon>
        <taxon>Pezizomycotina</taxon>
        <taxon>Sordariomycetes</taxon>
        <taxon>Sordariomycetidae</taxon>
        <taxon>Sordariales</taxon>
        <taxon>Lasiosphaeriaceae</taxon>
        <taxon>Lasiosphaeria</taxon>
    </lineage>
</organism>
<accession>A0AA39ZTC6</accession>
<evidence type="ECO:0000256" key="1">
    <source>
        <dbReference type="SAM" id="MobiDB-lite"/>
    </source>
</evidence>
<sequence>MNKLEANADHFTTDRARMAYIENCLAGTASDTIDPYVSNDHPDPVTTSDGLLDLIWHEWHDPNRLEVAKDEYNELEMKSGSDDYIEFKNNFVRLAGKVHKPKSEWIDEFRRKLHSSFVTAMMPAFLAPDATFESIAKYGQSIARNFAQSRQRREARKDRKPVAGAKKNA</sequence>
<dbReference type="AlphaFoldDB" id="A0AA39ZTC6"/>
<dbReference type="EMBL" id="JAUIRO010000008">
    <property type="protein sequence ID" value="KAK0703163.1"/>
    <property type="molecule type" value="Genomic_DNA"/>
</dbReference>
<evidence type="ECO:0000313" key="2">
    <source>
        <dbReference type="EMBL" id="KAK0703163.1"/>
    </source>
</evidence>
<feature type="compositionally biased region" description="Basic and acidic residues" evidence="1">
    <location>
        <begin position="151"/>
        <end position="161"/>
    </location>
</feature>
<evidence type="ECO:0000313" key="3">
    <source>
        <dbReference type="Proteomes" id="UP001172101"/>
    </source>
</evidence>
<dbReference type="RefSeq" id="XP_060290022.1">
    <property type="nucleotide sequence ID" value="XM_060447536.1"/>
</dbReference>
<reference evidence="2" key="1">
    <citation type="submission" date="2023-06" db="EMBL/GenBank/DDBJ databases">
        <title>Genome-scale phylogeny and comparative genomics of the fungal order Sordariales.</title>
        <authorList>
            <consortium name="Lawrence Berkeley National Laboratory"/>
            <person name="Hensen N."/>
            <person name="Bonometti L."/>
            <person name="Westerberg I."/>
            <person name="Brannstrom I.O."/>
            <person name="Guillou S."/>
            <person name="Cros-Aarteil S."/>
            <person name="Calhoun S."/>
            <person name="Haridas S."/>
            <person name="Kuo A."/>
            <person name="Mondo S."/>
            <person name="Pangilinan J."/>
            <person name="Riley R."/>
            <person name="LaButti K."/>
            <person name="Andreopoulos B."/>
            <person name="Lipzen A."/>
            <person name="Chen C."/>
            <person name="Yanf M."/>
            <person name="Daum C."/>
            <person name="Ng V."/>
            <person name="Clum A."/>
            <person name="Steindorff A."/>
            <person name="Ohm R."/>
            <person name="Martin F."/>
            <person name="Silar P."/>
            <person name="Natvig D."/>
            <person name="Lalanne C."/>
            <person name="Gautier V."/>
            <person name="Ament-velasquez S.L."/>
            <person name="Kruys A."/>
            <person name="Hutchinson M.I."/>
            <person name="Powell A.J."/>
            <person name="Barry K."/>
            <person name="Miller A.N."/>
            <person name="Grigoriev I.V."/>
            <person name="Debuchy R."/>
            <person name="Gladieux P."/>
            <person name="Thoren M.H."/>
            <person name="Johannesson H."/>
        </authorList>
    </citation>
    <scope>NUCLEOTIDE SEQUENCE</scope>
    <source>
        <strain evidence="2">SMH2392-1A</strain>
    </source>
</reference>
<gene>
    <name evidence="2" type="ORF">B0T26DRAFT_838936</name>
</gene>
<dbReference type="Proteomes" id="UP001172101">
    <property type="component" value="Unassembled WGS sequence"/>
</dbReference>
<keyword evidence="3" id="KW-1185">Reference proteome</keyword>
<name>A0AA39ZTC6_9PEZI</name>
<feature type="non-terminal residue" evidence="2">
    <location>
        <position position="169"/>
    </location>
</feature>
<comment type="caution">
    <text evidence="2">The sequence shown here is derived from an EMBL/GenBank/DDBJ whole genome shotgun (WGS) entry which is preliminary data.</text>
</comment>
<feature type="region of interest" description="Disordered" evidence="1">
    <location>
        <begin position="147"/>
        <end position="169"/>
    </location>
</feature>